<dbReference type="Proteomes" id="UP001603857">
    <property type="component" value="Unassembled WGS sequence"/>
</dbReference>
<protein>
    <submittedName>
        <fullName evidence="2">Uncharacterized protein</fullName>
    </submittedName>
</protein>
<keyword evidence="1" id="KW-0472">Membrane</keyword>
<keyword evidence="1" id="KW-1133">Transmembrane helix</keyword>
<evidence type="ECO:0000313" key="2">
    <source>
        <dbReference type="EMBL" id="KAL2326843.1"/>
    </source>
</evidence>
<comment type="caution">
    <text evidence="2">The sequence shown here is derived from an EMBL/GenBank/DDBJ whole genome shotgun (WGS) entry which is preliminary data.</text>
</comment>
<keyword evidence="3" id="KW-1185">Reference proteome</keyword>
<evidence type="ECO:0000256" key="1">
    <source>
        <dbReference type="SAM" id="Phobius"/>
    </source>
</evidence>
<gene>
    <name evidence="2" type="ORF">Fmac_020270</name>
</gene>
<dbReference type="EMBL" id="JBGMDY010000007">
    <property type="protein sequence ID" value="KAL2326843.1"/>
    <property type="molecule type" value="Genomic_DNA"/>
</dbReference>
<dbReference type="AlphaFoldDB" id="A0ABD1LTM2"/>
<sequence>MINSTHRENHSCNSPITPMISLAREMGYETIGVTIMILGYAQCLLITAKECKLRVSKQRRTFFKKASATFQEGLHHHRTMHHYWNKILRLKEAASVEENGYDYRIDDGDSGLTSYNNKLLVIVDDCIDKGYTVVNLGCPNRPK</sequence>
<keyword evidence="1" id="KW-0812">Transmembrane</keyword>
<accession>A0ABD1LTM2</accession>
<organism evidence="2 3">
    <name type="scientific">Flemingia macrophylla</name>
    <dbReference type="NCBI Taxonomy" id="520843"/>
    <lineage>
        <taxon>Eukaryota</taxon>
        <taxon>Viridiplantae</taxon>
        <taxon>Streptophyta</taxon>
        <taxon>Embryophyta</taxon>
        <taxon>Tracheophyta</taxon>
        <taxon>Spermatophyta</taxon>
        <taxon>Magnoliopsida</taxon>
        <taxon>eudicotyledons</taxon>
        <taxon>Gunneridae</taxon>
        <taxon>Pentapetalae</taxon>
        <taxon>rosids</taxon>
        <taxon>fabids</taxon>
        <taxon>Fabales</taxon>
        <taxon>Fabaceae</taxon>
        <taxon>Papilionoideae</taxon>
        <taxon>50 kb inversion clade</taxon>
        <taxon>NPAAA clade</taxon>
        <taxon>indigoferoid/millettioid clade</taxon>
        <taxon>Phaseoleae</taxon>
        <taxon>Flemingia</taxon>
    </lineage>
</organism>
<evidence type="ECO:0000313" key="3">
    <source>
        <dbReference type="Proteomes" id="UP001603857"/>
    </source>
</evidence>
<reference evidence="2 3" key="1">
    <citation type="submission" date="2024-08" db="EMBL/GenBank/DDBJ databases">
        <title>Insights into the chromosomal genome structure of Flemingia macrophylla.</title>
        <authorList>
            <person name="Ding Y."/>
            <person name="Zhao Y."/>
            <person name="Bi W."/>
            <person name="Wu M."/>
            <person name="Zhao G."/>
            <person name="Gong Y."/>
            <person name="Li W."/>
            <person name="Zhang P."/>
        </authorList>
    </citation>
    <scope>NUCLEOTIDE SEQUENCE [LARGE SCALE GENOMIC DNA]</scope>
    <source>
        <strain evidence="2">DYQJB</strain>
        <tissue evidence="2">Leaf</tissue>
    </source>
</reference>
<feature type="transmembrane region" description="Helical" evidence="1">
    <location>
        <begin position="31"/>
        <end position="48"/>
    </location>
</feature>
<name>A0ABD1LTM2_9FABA</name>
<proteinExistence type="predicted"/>